<keyword evidence="3" id="KW-1185">Reference proteome</keyword>
<dbReference type="InterPro" id="IPR000182">
    <property type="entry name" value="GNAT_dom"/>
</dbReference>
<dbReference type="Gene3D" id="3.40.630.30">
    <property type="match status" value="1"/>
</dbReference>
<reference evidence="2" key="1">
    <citation type="journal article" date="2014" name="Int. J. Syst. Evol. Microbiol.">
        <title>Complete genome of a new Firmicutes species belonging to the dominant human colonic microbiota ('Ruminococcus bicirculans') reveals two chromosomes and a selective capacity to utilize plant glucans.</title>
        <authorList>
            <consortium name="NISC Comparative Sequencing Program"/>
            <person name="Wegmann U."/>
            <person name="Louis P."/>
            <person name="Goesmann A."/>
            <person name="Henrissat B."/>
            <person name="Duncan S.H."/>
            <person name="Flint H.J."/>
        </authorList>
    </citation>
    <scope>NUCLEOTIDE SEQUENCE</scope>
    <source>
        <strain evidence="2">NBRC 103408</strain>
    </source>
</reference>
<evidence type="ECO:0000313" key="3">
    <source>
        <dbReference type="Proteomes" id="UP001161409"/>
    </source>
</evidence>
<evidence type="ECO:0000313" key="2">
    <source>
        <dbReference type="EMBL" id="GLQ07299.1"/>
    </source>
</evidence>
<dbReference type="SUPFAM" id="SSF55729">
    <property type="entry name" value="Acyl-CoA N-acyltransferases (Nat)"/>
    <property type="match status" value="1"/>
</dbReference>
<feature type="domain" description="N-acetyltransferase" evidence="1">
    <location>
        <begin position="14"/>
        <end position="172"/>
    </location>
</feature>
<proteinExistence type="predicted"/>
<dbReference type="Pfam" id="PF13302">
    <property type="entry name" value="Acetyltransf_3"/>
    <property type="match status" value="1"/>
</dbReference>
<dbReference type="RefSeq" id="WP_169562181.1">
    <property type="nucleotide sequence ID" value="NZ_BSNF01000008.1"/>
</dbReference>
<dbReference type="InterPro" id="IPR051531">
    <property type="entry name" value="N-acetyltransferase"/>
</dbReference>
<sequence length="184" mass="20663">MQSQTPARLVTKRLILRQWQDSDLVPFAALNADPAVMEFFPHCLTREDSDAMALKIRTLIAEQGWGFWAAEIRDTGAFAGFVGLHRPSADLPFSPCVEIGWRLARDHWGQGLATEGAKAALTFAFDRLSLPEVVSFTFKDNHRSRAVMERLGFQNSGEDFNHPALPDGHPLRPHVLYRLQKPSP</sequence>
<dbReference type="EMBL" id="BSNF01000008">
    <property type="protein sequence ID" value="GLQ07299.1"/>
    <property type="molecule type" value="Genomic_DNA"/>
</dbReference>
<organism evidence="2 3">
    <name type="scientific">Sneathiella chinensis</name>
    <dbReference type="NCBI Taxonomy" id="349750"/>
    <lineage>
        <taxon>Bacteria</taxon>
        <taxon>Pseudomonadati</taxon>
        <taxon>Pseudomonadota</taxon>
        <taxon>Alphaproteobacteria</taxon>
        <taxon>Sneathiellales</taxon>
        <taxon>Sneathiellaceae</taxon>
        <taxon>Sneathiella</taxon>
    </lineage>
</organism>
<evidence type="ECO:0000259" key="1">
    <source>
        <dbReference type="PROSITE" id="PS51186"/>
    </source>
</evidence>
<accession>A0ABQ5U7P9</accession>
<dbReference type="InterPro" id="IPR016181">
    <property type="entry name" value="Acyl_CoA_acyltransferase"/>
</dbReference>
<protein>
    <submittedName>
        <fullName evidence="2">N-acetyltransferase</fullName>
    </submittedName>
</protein>
<name>A0ABQ5U7P9_9PROT</name>
<dbReference type="PROSITE" id="PS51186">
    <property type="entry name" value="GNAT"/>
    <property type="match status" value="1"/>
</dbReference>
<comment type="caution">
    <text evidence="2">The sequence shown here is derived from an EMBL/GenBank/DDBJ whole genome shotgun (WGS) entry which is preliminary data.</text>
</comment>
<dbReference type="PANTHER" id="PTHR43792:SF1">
    <property type="entry name" value="N-ACETYLTRANSFERASE DOMAIN-CONTAINING PROTEIN"/>
    <property type="match status" value="1"/>
</dbReference>
<reference evidence="2" key="2">
    <citation type="submission" date="2023-01" db="EMBL/GenBank/DDBJ databases">
        <title>Draft genome sequence of Sneathiella chinensis strain NBRC 103408.</title>
        <authorList>
            <person name="Sun Q."/>
            <person name="Mori K."/>
        </authorList>
    </citation>
    <scope>NUCLEOTIDE SEQUENCE</scope>
    <source>
        <strain evidence="2">NBRC 103408</strain>
    </source>
</reference>
<gene>
    <name evidence="2" type="ORF">GCM10007924_25200</name>
</gene>
<dbReference type="PANTHER" id="PTHR43792">
    <property type="entry name" value="GNAT FAMILY, PUTATIVE (AFU_ORTHOLOGUE AFUA_3G00765)-RELATED-RELATED"/>
    <property type="match status" value="1"/>
</dbReference>
<dbReference type="Proteomes" id="UP001161409">
    <property type="component" value="Unassembled WGS sequence"/>
</dbReference>